<protein>
    <submittedName>
        <fullName evidence="3">Uncharacterized protein</fullName>
    </submittedName>
</protein>
<reference evidence="4" key="2">
    <citation type="submission" date="2024-04" db="EMBL/GenBank/DDBJ databases">
        <authorList>
            <person name="Chen Y."/>
            <person name="Shah S."/>
            <person name="Dougan E. K."/>
            <person name="Thang M."/>
            <person name="Chan C."/>
        </authorList>
    </citation>
    <scope>NUCLEOTIDE SEQUENCE [LARGE SCALE GENOMIC DNA]</scope>
</reference>
<reference evidence="3" key="1">
    <citation type="submission" date="2022-10" db="EMBL/GenBank/DDBJ databases">
        <authorList>
            <person name="Chen Y."/>
            <person name="Dougan E. K."/>
            <person name="Chan C."/>
            <person name="Rhodes N."/>
            <person name="Thang M."/>
        </authorList>
    </citation>
    <scope>NUCLEOTIDE SEQUENCE</scope>
</reference>
<evidence type="ECO:0000256" key="2">
    <source>
        <dbReference type="SAM" id="MobiDB-lite"/>
    </source>
</evidence>
<feature type="compositionally biased region" description="Polar residues" evidence="2">
    <location>
        <begin position="1119"/>
        <end position="1144"/>
    </location>
</feature>
<proteinExistence type="predicted"/>
<feature type="coiled-coil region" evidence="1">
    <location>
        <begin position="6"/>
        <end position="33"/>
    </location>
</feature>
<dbReference type="EMBL" id="CAMXCT030000630">
    <property type="protein sequence ID" value="CAL4768718.1"/>
    <property type="molecule type" value="Genomic_DNA"/>
</dbReference>
<comment type="caution">
    <text evidence="3">The sequence shown here is derived from an EMBL/GenBank/DDBJ whole genome shotgun (WGS) entry which is preliminary data.</text>
</comment>
<evidence type="ECO:0000256" key="1">
    <source>
        <dbReference type="SAM" id="Coils"/>
    </source>
</evidence>
<dbReference type="EMBL" id="CAMXCT010000630">
    <property type="protein sequence ID" value="CAI3981406.1"/>
    <property type="molecule type" value="Genomic_DNA"/>
</dbReference>
<evidence type="ECO:0000313" key="5">
    <source>
        <dbReference type="Proteomes" id="UP001152797"/>
    </source>
</evidence>
<gene>
    <name evidence="3" type="ORF">C1SCF055_LOCUS9198</name>
</gene>
<name>A0A9P1BXP8_9DINO</name>
<dbReference type="EMBL" id="CAMXCT020000630">
    <property type="protein sequence ID" value="CAL1134781.1"/>
    <property type="molecule type" value="Genomic_DNA"/>
</dbReference>
<organism evidence="3">
    <name type="scientific">Cladocopium goreaui</name>
    <dbReference type="NCBI Taxonomy" id="2562237"/>
    <lineage>
        <taxon>Eukaryota</taxon>
        <taxon>Sar</taxon>
        <taxon>Alveolata</taxon>
        <taxon>Dinophyceae</taxon>
        <taxon>Suessiales</taxon>
        <taxon>Symbiodiniaceae</taxon>
        <taxon>Cladocopium</taxon>
    </lineage>
</organism>
<dbReference type="Proteomes" id="UP001152797">
    <property type="component" value="Unassembled WGS sequence"/>
</dbReference>
<evidence type="ECO:0000313" key="3">
    <source>
        <dbReference type="EMBL" id="CAI3981406.1"/>
    </source>
</evidence>
<feature type="region of interest" description="Disordered" evidence="2">
    <location>
        <begin position="1115"/>
        <end position="1150"/>
    </location>
</feature>
<sequence length="1273" mass="139301">MSIGELKALGTEVAELKKKLAKLRLEFSSLKRFLLEKESGESESSFSFVSEPPLAGPRAELSAAAADLFPQPSWCGNVSCSGSRSSPASTISWERRLEISREVGRFLARAVRSEYRGSSGREKIPLASRFWLVARSFHGEVLNPIRVFSKWGLAKELVKRGSECGESVFVGLPSQREIGCAIAVLVCVPFSAWHRQVSRRVLKATLTKPSAVEVLAVPEESREEPQEEAKCMKVWVGLITHELVGHVHWDEDPGAAECAFTLDGVQGFVPFAKSLADAASEHFAFLSAESMEASGLDLKSWALAWTGVSLENPYPDLDPGMVEAALAFGIEKSSLEQMQALVSKGLKKNVKLTDPFLGNLADPLSESEGEVPEEEDGSVFAPISSDPVAAALGKLTEIAGVLAEDRKKKPSVSKLEAALDSAHGGHSEVAVGGGKRFAAAWRAFRVILRDAPGDVSDLQGATVTPGQPAPMLSSRVWVEHRSRIGAYKTSAHAAWTMSGALDCLFKGDVPGCRARLNLGLLQLDQTAIDKGNWVLASGLSLEPPPPFASLAQHVLPDPARGDLPFSRLLDPRWAEISVTACMMGRAASKFETFEDEVAALHACAEKLQPEKGFAYFPWVCKDQGLFAVGKDALLDRVILDGRPANCLVQKLDSWTASMASATCLVDICVGPGEVLLCSGEDLRDFFYQFKVTPSRTARNTLAEPLNLAEADKVFGKQFEDGRGLTYCGLSSLAMGDTNACEFAQASHLAMMLFHEVLFSHEVDGEAGIVRASSLRLWPLIQICCQICEIGWCSVSLLEAIAGSWVSIFGLRKRLLCLMDIIFEPLSIEEKSLVLQLSDEFISELWSLILVGPLSGVNLRAQYASYVTATDASLDWLAAVRAPLEASLVEEFSRRSLKRGAWAQSLSPGKSWLGSQGVLPEENELPSGVYDTHPLWTLLARGLHYSEMWRLKVAVPTHINVLEMKSFLREERLISYKQKHVRCLIGLDSQVCLGALCKGRAGSITLNREMRRNVPHILGSDLYSLFMYFPSAVNRADDPTRHSIPRGPDVDLPFWWSGALHGDFSGHDAWIKGVEEDVFKAPFDLTTLKSTFSPLFATARERHDGGLVKRQLRVEEKLSSRPSANLSSRPSTNLSSQPSAKLSSQPEREVVHAHEREYDILATERECVLAHEGVYNICRADEDLLDEKVRMQIVVLLRGGCFRTLGAAIICEDVLEDVPLISAATAALEAKVLCAFINWGCKSIESNVLHHMFEISPYFVSQTVCAYGRDLFAA</sequence>
<keyword evidence="5" id="KW-1185">Reference proteome</keyword>
<accession>A0A9P1BXP8</accession>
<keyword evidence="1" id="KW-0175">Coiled coil</keyword>
<dbReference type="OrthoDB" id="422261at2759"/>
<dbReference type="AlphaFoldDB" id="A0A9P1BXP8"/>
<evidence type="ECO:0000313" key="4">
    <source>
        <dbReference type="EMBL" id="CAL1134781.1"/>
    </source>
</evidence>